<name>A0A4S8HXR0_9BACT</name>
<feature type="signal peptide" evidence="3">
    <location>
        <begin position="1"/>
        <end position="21"/>
    </location>
</feature>
<evidence type="ECO:0000256" key="1">
    <source>
        <dbReference type="ARBA" id="ARBA00022801"/>
    </source>
</evidence>
<dbReference type="Gene3D" id="1.20.58.2150">
    <property type="match status" value="1"/>
</dbReference>
<keyword evidence="2" id="KW-0175">Coiled coil</keyword>
<dbReference type="Proteomes" id="UP000306918">
    <property type="component" value="Unassembled WGS sequence"/>
</dbReference>
<dbReference type="EMBL" id="STFF01000002">
    <property type="protein sequence ID" value="THU40477.1"/>
    <property type="molecule type" value="Genomic_DNA"/>
</dbReference>
<dbReference type="OrthoDB" id="8727830at2"/>
<comment type="caution">
    <text evidence="5">The sequence shown here is derived from an EMBL/GenBank/DDBJ whole genome shotgun (WGS) entry which is preliminary data.</text>
</comment>
<dbReference type="InterPro" id="IPR041437">
    <property type="entry name" value="GH115_C"/>
</dbReference>
<evidence type="ECO:0000313" key="6">
    <source>
        <dbReference type="Proteomes" id="UP000306918"/>
    </source>
</evidence>
<dbReference type="Gene3D" id="2.60.120.1620">
    <property type="match status" value="1"/>
</dbReference>
<dbReference type="SUPFAM" id="SSF55545">
    <property type="entry name" value="beta-N-acetylhexosaminidase-like domain"/>
    <property type="match status" value="1"/>
</dbReference>
<evidence type="ECO:0000256" key="2">
    <source>
        <dbReference type="SAM" id="Coils"/>
    </source>
</evidence>
<dbReference type="Pfam" id="PF17829">
    <property type="entry name" value="GH115_C"/>
    <property type="match status" value="1"/>
</dbReference>
<keyword evidence="1" id="KW-0378">Hydrolase</keyword>
<feature type="coiled-coil region" evidence="2">
    <location>
        <begin position="544"/>
        <end position="571"/>
    </location>
</feature>
<gene>
    <name evidence="5" type="ORF">FAM09_11490</name>
</gene>
<dbReference type="AlphaFoldDB" id="A0A4S8HXR0"/>
<sequence>MRLLFRFSLSLLFSFPCILTAQDFPLVKNGKGVTIIYSKEGPTLDSIAAYSLAGDIKLVTGKQPQVVTAVANARGNVIVIGNIASGIVQQFIGQQSSLHPALQGKWECFGLKVIDNPKGNISKALVIAGSDVRGTAYGVFTFSEKLGVSPWYWWADVPVQKRKEVTIQQPEFISTPPAVKFRGIFINDEDWGLQPWAAKTFEPETGDIGPKTYAKVFELLLRLKANLIWPAMHPGTKAFFHNPGNKKVAEDYAIVIGSSHAEPMLRNNVGEWDEKTMGHFNYITNKEKVYQYWESRIKESTKVDAIYTMGMRGVHDSGMEGVKNAKEAVPLLEQIIKEQREMLSKYRGKEVTTIPQVFTAYKEVLDIYDNGLKIPDDITLVWPDDNYGYIQRLNNEAEQSRSGGAGVYYHASYWGRPHDYLWLSSTHPSLIREEMLKAWKTGANKLWVLNVGDIKPLEYNIDMFLHMAYDPEHFEDSRHVRRHLENWVSSIFGKDQAQNISDVLWQYYQLAFERKPEFMGWSRTEPTTQTTNTQYNHFYYGDEAQRRIDRYEALEKQVKGLRAKMQGDQADAFYQLVYYPVVGASLINKKFLYRDKAIFYTKQNRLSATDYAALSKAVYDSIIRETEYYNTRLAGGKWNGMMSMKPRNLPVYLVPVLPEITIDGSAGWSIAPEGFVTKDSSLTDAANVMKLPAFDNLNQQRYFIDVFLNDPKTVAWAATASHKWVQLSKNNGTLAPGWGKNQVRIWVNIDWEKAPKGNQFSGGILFKGGGKQIKVDVQCRNEKDPGFNVNEFVENNGFVSMLAANYTSEKSKSTYHWSIIPGIGYSGKMVQALPVNTKGEEVSTDPETIKKNNSYVEYSFYTVTAATPTVNVYTLPTHPLNNKFSMRYAVSIDDGPVTVVDFKTVGRSEEWKRNVLSNRAEREIQMPMLNKGRHTLRIYCVDPGVVLDEIRISLGGLKKAYSALPETTPAHMRGRQQR</sequence>
<feature type="domain" description="Gylcosyl hydrolase 115 C-terminal" evidence="4">
    <location>
        <begin position="792"/>
        <end position="966"/>
    </location>
</feature>
<evidence type="ECO:0000256" key="3">
    <source>
        <dbReference type="SAM" id="SignalP"/>
    </source>
</evidence>
<dbReference type="Gene3D" id="3.30.379.10">
    <property type="entry name" value="Chitobiase/beta-hexosaminidase domain 2-like"/>
    <property type="match status" value="1"/>
</dbReference>
<feature type="chain" id="PRO_5020616255" description="Gylcosyl hydrolase 115 C-terminal domain-containing protein" evidence="3">
    <location>
        <begin position="22"/>
        <end position="978"/>
    </location>
</feature>
<dbReference type="Pfam" id="PF15979">
    <property type="entry name" value="Glyco_hydro_115"/>
    <property type="match status" value="1"/>
</dbReference>
<evidence type="ECO:0000313" key="5">
    <source>
        <dbReference type="EMBL" id="THU40477.1"/>
    </source>
</evidence>
<organism evidence="5 6">
    <name type="scientific">Niastella caeni</name>
    <dbReference type="NCBI Taxonomy" id="2569763"/>
    <lineage>
        <taxon>Bacteria</taxon>
        <taxon>Pseudomonadati</taxon>
        <taxon>Bacteroidota</taxon>
        <taxon>Chitinophagia</taxon>
        <taxon>Chitinophagales</taxon>
        <taxon>Chitinophagaceae</taxon>
        <taxon>Niastella</taxon>
    </lineage>
</organism>
<dbReference type="PANTHER" id="PTHR37842:SF2">
    <property type="entry name" value="GYLCOSYL HYDROLASE 115 C-TERMINAL DOMAIN-CONTAINING PROTEIN"/>
    <property type="match status" value="1"/>
</dbReference>
<dbReference type="InterPro" id="IPR031924">
    <property type="entry name" value="GH115"/>
</dbReference>
<protein>
    <recommendedName>
        <fullName evidence="4">Gylcosyl hydrolase 115 C-terminal domain-containing protein</fullName>
    </recommendedName>
</protein>
<dbReference type="InterPro" id="IPR042301">
    <property type="entry name" value="GH115_sf"/>
</dbReference>
<accession>A0A4S8HXR0</accession>
<reference evidence="5 6" key="1">
    <citation type="submission" date="2019-04" db="EMBL/GenBank/DDBJ databases">
        <title>Niastella caeni sp. nov., isolated from activated sludge.</title>
        <authorList>
            <person name="Sheng M."/>
        </authorList>
    </citation>
    <scope>NUCLEOTIDE SEQUENCE [LARGE SCALE GENOMIC DNA]</scope>
    <source>
        <strain evidence="5 6">HX-2-15</strain>
    </source>
</reference>
<proteinExistence type="predicted"/>
<dbReference type="GO" id="GO:0005975">
    <property type="term" value="P:carbohydrate metabolic process"/>
    <property type="evidence" value="ECO:0007669"/>
    <property type="project" value="UniProtKB-ARBA"/>
</dbReference>
<dbReference type="GO" id="GO:0016787">
    <property type="term" value="F:hydrolase activity"/>
    <property type="evidence" value="ECO:0007669"/>
    <property type="project" value="UniProtKB-KW"/>
</dbReference>
<dbReference type="PANTHER" id="PTHR37842">
    <property type="match status" value="1"/>
</dbReference>
<dbReference type="InterPro" id="IPR029018">
    <property type="entry name" value="Hex-like_dom2"/>
</dbReference>
<evidence type="ECO:0000259" key="4">
    <source>
        <dbReference type="Pfam" id="PF17829"/>
    </source>
</evidence>
<keyword evidence="3" id="KW-0732">Signal</keyword>
<dbReference type="RefSeq" id="WP_136577230.1">
    <property type="nucleotide sequence ID" value="NZ_STFF01000002.1"/>
</dbReference>
<dbReference type="Gene3D" id="3.20.20.520">
    <property type="entry name" value="Glycosyl hydrolase family 115"/>
    <property type="match status" value="1"/>
</dbReference>
<keyword evidence="6" id="KW-1185">Reference proteome</keyword>